<dbReference type="SUPFAM" id="SSF52540">
    <property type="entry name" value="P-loop containing nucleoside triphosphate hydrolases"/>
    <property type="match status" value="1"/>
</dbReference>
<dbReference type="InterPro" id="IPR038729">
    <property type="entry name" value="Rad50/SbcC_AAA"/>
</dbReference>
<keyword evidence="4" id="KW-0175">Coiled coil</keyword>
<keyword evidence="2" id="KW-0234">DNA repair</keyword>
<dbReference type="CDD" id="cd00267">
    <property type="entry name" value="ABC_ATPase"/>
    <property type="match status" value="1"/>
</dbReference>
<dbReference type="PANTHER" id="PTHR32182">
    <property type="entry name" value="DNA REPLICATION AND REPAIR PROTEIN RECF"/>
    <property type="match status" value="1"/>
</dbReference>
<organism evidence="7 8">
    <name type="scientific">Saccharopolyspora gregorii</name>
    <dbReference type="NCBI Taxonomy" id="33914"/>
    <lineage>
        <taxon>Bacteria</taxon>
        <taxon>Bacillati</taxon>
        <taxon>Actinomycetota</taxon>
        <taxon>Actinomycetes</taxon>
        <taxon>Pseudonocardiales</taxon>
        <taxon>Pseudonocardiaceae</taxon>
        <taxon>Saccharopolyspora</taxon>
    </lineage>
</organism>
<gene>
    <name evidence="7" type="ORF">GCM10020366_43540</name>
</gene>
<protein>
    <recommendedName>
        <fullName evidence="6">Rad50/SbcC-type AAA domain-containing protein</fullName>
    </recommendedName>
</protein>
<keyword evidence="1" id="KW-0227">DNA damage</keyword>
<dbReference type="Pfam" id="PF13476">
    <property type="entry name" value="AAA_23"/>
    <property type="match status" value="1"/>
</dbReference>
<keyword evidence="3" id="KW-0742">SOS response</keyword>
<evidence type="ECO:0000256" key="4">
    <source>
        <dbReference type="SAM" id="Coils"/>
    </source>
</evidence>
<evidence type="ECO:0000256" key="3">
    <source>
        <dbReference type="ARBA" id="ARBA00023236"/>
    </source>
</evidence>
<evidence type="ECO:0000256" key="2">
    <source>
        <dbReference type="ARBA" id="ARBA00023204"/>
    </source>
</evidence>
<comment type="caution">
    <text evidence="7">The sequence shown here is derived from an EMBL/GenBank/DDBJ whole genome shotgun (WGS) entry which is preliminary data.</text>
</comment>
<proteinExistence type="predicted"/>
<keyword evidence="8" id="KW-1185">Reference proteome</keyword>
<evidence type="ECO:0000256" key="5">
    <source>
        <dbReference type="SAM" id="MobiDB-lite"/>
    </source>
</evidence>
<evidence type="ECO:0000313" key="8">
    <source>
        <dbReference type="Proteomes" id="UP001500483"/>
    </source>
</evidence>
<evidence type="ECO:0000256" key="1">
    <source>
        <dbReference type="ARBA" id="ARBA00022763"/>
    </source>
</evidence>
<evidence type="ECO:0000259" key="6">
    <source>
        <dbReference type="Pfam" id="PF13476"/>
    </source>
</evidence>
<accession>A0ABP6RUN6</accession>
<reference evidence="8" key="1">
    <citation type="journal article" date="2019" name="Int. J. Syst. Evol. Microbiol.">
        <title>The Global Catalogue of Microorganisms (GCM) 10K type strain sequencing project: providing services to taxonomists for standard genome sequencing and annotation.</title>
        <authorList>
            <consortium name="The Broad Institute Genomics Platform"/>
            <consortium name="The Broad Institute Genome Sequencing Center for Infectious Disease"/>
            <person name="Wu L."/>
            <person name="Ma J."/>
        </authorList>
    </citation>
    <scope>NUCLEOTIDE SEQUENCE [LARGE SCALE GENOMIC DNA]</scope>
    <source>
        <strain evidence="8">JCM 9687</strain>
    </source>
</reference>
<dbReference type="PANTHER" id="PTHR32182:SF0">
    <property type="entry name" value="DNA REPLICATION AND REPAIR PROTEIN RECF"/>
    <property type="match status" value="1"/>
</dbReference>
<dbReference type="Gene3D" id="3.40.50.300">
    <property type="entry name" value="P-loop containing nucleotide triphosphate hydrolases"/>
    <property type="match status" value="2"/>
</dbReference>
<feature type="domain" description="Rad50/SbcC-type AAA" evidence="6">
    <location>
        <begin position="51"/>
        <end position="106"/>
    </location>
</feature>
<dbReference type="Proteomes" id="UP001500483">
    <property type="component" value="Unassembled WGS sequence"/>
</dbReference>
<feature type="region of interest" description="Disordered" evidence="5">
    <location>
        <begin position="15"/>
        <end position="47"/>
    </location>
</feature>
<sequence length="877" mass="96615">MSVEEDLGREIIRRIEELDDPNDDEARKIVDELTAEDEAQPQPPFDGHIESIRVQGIRSFGEEQELELSRGLTIVYAENGTGKTSFVDAVELLTAGVTTRARQTPDLKNEVKDEDHIPHATLDGKPLCDPHVSVNWVDGERKLGASWTGAWGVGVVDVPSIQLLARRRLREIIHSKGVDRAVILGDAVGLAPTDEKWAKAQKAVGGAADQLKSSGISAATNSIKDAVAKFLEERGSRLGREVDEIAKLIESEAQIRVDDLRRALGDRALPDVWNHRFDPPPSVPDVTHVNGLAERLAEYDASASEAVIGGDGFLALFESFLAVAGDGELCPACAVGTVTTTRIGEVQRLLAATAAERERLRRHEQLRNEIRDELNRLAGRDLAWHLPVWDEQALRPFPGGAGFEAGYRELQQFAGAWAEHRARLCKSIELAKNQLSQGALHDVAGSLGELLVVRPAAEDRANELEVQRSEAVHARRGDELRSAEQAVKDARHVAEAIVEHGKDRDREAALRAAAGHLKARRTDVLEAKLVDLAEPINSWIRKLAPERTPPISLKVASGSGAPRLNVLIEGGKVTAIGRLSDSQLDMLGLACHLATIEREHVGAPLILDDPTDMLDVETAKKLASDGIGELLGPAGQDPRRQVVILTHDQQLVKRLWEHHGNRLPCTAQWYLEIESSDECEARTVMKPRSPRDYLDRLNELIARNGGDHNRMWLRSAAGNLARQVLESITGDLIEVLGPHGRGYIDDVSIVLRARSEPLGDRAKKVELCISTISEMYQQCNSIKHRESNLRIAEVLDVISKSKDYLLNDSSHANFVYPSVSSIKEYGTSLRGLVKLFESGGGGRSRRSDDWPATCRWYRLLGHCDTCKVTEFFPDYTP</sequence>
<dbReference type="EMBL" id="BAAAYK010000038">
    <property type="protein sequence ID" value="GAA3361057.1"/>
    <property type="molecule type" value="Genomic_DNA"/>
</dbReference>
<dbReference type="InterPro" id="IPR027417">
    <property type="entry name" value="P-loop_NTPase"/>
</dbReference>
<name>A0ABP6RUN6_9PSEU</name>
<evidence type="ECO:0000313" key="7">
    <source>
        <dbReference type="EMBL" id="GAA3361057.1"/>
    </source>
</evidence>
<feature type="coiled-coil region" evidence="4">
    <location>
        <begin position="353"/>
        <end position="380"/>
    </location>
</feature>